<evidence type="ECO:0000313" key="20">
    <source>
        <dbReference type="Proteomes" id="UP000253090"/>
    </source>
</evidence>
<organism evidence="19 20">
    <name type="scientific">Fontibacillus phaseoli</name>
    <dbReference type="NCBI Taxonomy" id="1416533"/>
    <lineage>
        <taxon>Bacteria</taxon>
        <taxon>Bacillati</taxon>
        <taxon>Bacillota</taxon>
        <taxon>Bacilli</taxon>
        <taxon>Bacillales</taxon>
        <taxon>Paenibacillaceae</taxon>
        <taxon>Fontibacillus</taxon>
    </lineage>
</organism>
<sequence>MRILVQKFGGTSLSTKEARGHVISHIRRELDNGYRLVVVVSAMGRKGDPYATDTLLDLIATGGGSLPSREQDLLLSCGEIISATMLCSLLQEVSLSSAVLTGAQAGFRTDSQFGNARILDIVPTRVLEELERNDVVIVTGFQGQNQNGDFTTLGRGGSDTSATALGAALHAEMVDIYTDVDGILTADPRIVEDAKPLDYVSYAEICNMAHQGAKVIHPRAVEIAMQSGIPVRVRSTFSQGEGTLVANPEGFKDVQIGIVDRYVTGIAYVANVTQIKVESGGKGSDNLQLRVFKAMAENAISVDFINVTPSGAVYTVFDSDAAKAKTVLDDLGLHPQIVSGCAKVSVIGGGINGVPGIMARIVEALTEQQIQILQSADSNTTIWVLVNKEDMVQALRALHTKFELGK</sequence>
<dbReference type="UniPathway" id="UPA00050">
    <property type="reaction ID" value="UER00461"/>
</dbReference>
<proteinExistence type="inferred from homology"/>
<keyword evidence="8 14" id="KW-0547">Nucleotide-binding</keyword>
<dbReference type="NCBIfam" id="TIGR00656">
    <property type="entry name" value="asp_kin_monofn"/>
    <property type="match status" value="1"/>
</dbReference>
<comment type="pathway">
    <text evidence="3 16">Amino-acid biosynthesis; L-methionine biosynthesis via de novo pathway; L-homoserine from L-aspartate: step 1/3.</text>
</comment>
<dbReference type="PROSITE" id="PS00324">
    <property type="entry name" value="ASPARTOKINASE"/>
    <property type="match status" value="1"/>
</dbReference>
<evidence type="ECO:0000256" key="7">
    <source>
        <dbReference type="ARBA" id="ARBA00022679"/>
    </source>
</evidence>
<dbReference type="InterPro" id="IPR001341">
    <property type="entry name" value="Asp_kinase"/>
</dbReference>
<dbReference type="Gene3D" id="3.30.2130.10">
    <property type="entry name" value="VC0802-like"/>
    <property type="match status" value="1"/>
</dbReference>
<comment type="caution">
    <text evidence="19">The sequence shown here is derived from an EMBL/GenBank/DDBJ whole genome shotgun (WGS) entry which is preliminary data.</text>
</comment>
<dbReference type="InterPro" id="IPR036393">
    <property type="entry name" value="AceGlu_kinase-like_sf"/>
</dbReference>
<keyword evidence="20" id="KW-1185">Reference proteome</keyword>
<dbReference type="InterPro" id="IPR005260">
    <property type="entry name" value="Asp_kin_monofn"/>
</dbReference>
<accession>A0A369AUC2</accession>
<dbReference type="GO" id="GO:0009090">
    <property type="term" value="P:homoserine biosynthetic process"/>
    <property type="evidence" value="ECO:0007669"/>
    <property type="project" value="TreeGrafter"/>
</dbReference>
<dbReference type="Gene3D" id="3.40.1160.10">
    <property type="entry name" value="Acetylglutamate kinase-like"/>
    <property type="match status" value="1"/>
</dbReference>
<feature type="binding site" evidence="14">
    <location>
        <position position="79"/>
    </location>
    <ligand>
        <name>substrate</name>
    </ligand>
</feature>
<dbReference type="Pfam" id="PF13840">
    <property type="entry name" value="ACT_7"/>
    <property type="match status" value="1"/>
</dbReference>
<dbReference type="PIRSF" id="PIRSF000726">
    <property type="entry name" value="Asp_kin"/>
    <property type="match status" value="1"/>
</dbReference>
<evidence type="ECO:0000313" key="19">
    <source>
        <dbReference type="EMBL" id="RCX12685.1"/>
    </source>
</evidence>
<dbReference type="GO" id="GO:0009089">
    <property type="term" value="P:lysine biosynthetic process via diaminopimelate"/>
    <property type="evidence" value="ECO:0007669"/>
    <property type="project" value="UniProtKB-UniPathway"/>
</dbReference>
<keyword evidence="6 16" id="KW-0028">Amino-acid biosynthesis</keyword>
<feature type="binding site" evidence="14">
    <location>
        <begin position="7"/>
        <end position="10"/>
    </location>
    <ligand>
        <name>ATP</name>
        <dbReference type="ChEBI" id="CHEBI:30616"/>
    </ligand>
</feature>
<feature type="binding site" evidence="14">
    <location>
        <position position="52"/>
    </location>
    <ligand>
        <name>substrate</name>
    </ligand>
</feature>
<comment type="similarity">
    <text evidence="5 15">Belongs to the aspartokinase family.</text>
</comment>
<protein>
    <recommendedName>
        <fullName evidence="15">Aspartokinase</fullName>
        <ecNumber evidence="15">2.7.2.4</ecNumber>
    </recommendedName>
</protein>
<dbReference type="RefSeq" id="WP_114499193.1">
    <property type="nucleotide sequence ID" value="NZ_QPJW01000024.1"/>
</dbReference>
<evidence type="ECO:0000256" key="2">
    <source>
        <dbReference type="ARBA" id="ARBA00004766"/>
    </source>
</evidence>
<evidence type="ECO:0000256" key="13">
    <source>
        <dbReference type="ARBA" id="ARBA00047872"/>
    </source>
</evidence>
<evidence type="ECO:0000256" key="14">
    <source>
        <dbReference type="PIRSR" id="PIRSR000726-1"/>
    </source>
</evidence>
<dbReference type="InterPro" id="IPR001048">
    <property type="entry name" value="Asp/Glu/Uridylate_kinase"/>
</dbReference>
<feature type="binding site" evidence="14">
    <location>
        <begin position="178"/>
        <end position="179"/>
    </location>
    <ligand>
        <name>ATP</name>
        <dbReference type="ChEBI" id="CHEBI:30616"/>
    </ligand>
</feature>
<evidence type="ECO:0000256" key="3">
    <source>
        <dbReference type="ARBA" id="ARBA00004986"/>
    </source>
</evidence>
<dbReference type="GO" id="GO:0009088">
    <property type="term" value="P:threonine biosynthetic process"/>
    <property type="evidence" value="ECO:0007669"/>
    <property type="project" value="UniProtKB-UniPathway"/>
</dbReference>
<dbReference type="GO" id="GO:0005524">
    <property type="term" value="F:ATP binding"/>
    <property type="evidence" value="ECO:0007669"/>
    <property type="project" value="UniProtKB-KW"/>
</dbReference>
<comment type="pathway">
    <text evidence="2 16">Amino-acid biosynthesis; L-lysine biosynthesis via DAP pathway; (S)-tetrahydrodipicolinate from L-aspartate: step 1/4.</text>
</comment>
<dbReference type="EMBL" id="QPJW01000024">
    <property type="protein sequence ID" value="RCX12685.1"/>
    <property type="molecule type" value="Genomic_DNA"/>
</dbReference>
<dbReference type="GO" id="GO:0019877">
    <property type="term" value="P:diaminopimelate biosynthetic process"/>
    <property type="evidence" value="ECO:0007669"/>
    <property type="project" value="UniProtKB-KW"/>
</dbReference>
<dbReference type="GO" id="GO:0004072">
    <property type="term" value="F:aspartate kinase activity"/>
    <property type="evidence" value="ECO:0007669"/>
    <property type="project" value="UniProtKB-EC"/>
</dbReference>
<dbReference type="CDD" id="cd04914">
    <property type="entry name" value="ACT_AKi-DapG-BS_1"/>
    <property type="match status" value="1"/>
</dbReference>
<dbReference type="GO" id="GO:0005829">
    <property type="term" value="C:cytosol"/>
    <property type="evidence" value="ECO:0007669"/>
    <property type="project" value="TreeGrafter"/>
</dbReference>
<feature type="binding site" evidence="14">
    <location>
        <begin position="214"/>
        <end position="215"/>
    </location>
    <ligand>
        <name>ATP</name>
        <dbReference type="ChEBI" id="CHEBI:30616"/>
    </ligand>
</feature>
<dbReference type="InterPro" id="IPR027795">
    <property type="entry name" value="CASTOR_ACT_dom"/>
</dbReference>
<keyword evidence="10 14" id="KW-0067">ATP-binding</keyword>
<evidence type="ECO:0000256" key="11">
    <source>
        <dbReference type="ARBA" id="ARBA00022915"/>
    </source>
</evidence>
<dbReference type="EC" id="2.7.2.4" evidence="15"/>
<feature type="domain" description="Aspartate/glutamate/uridylate kinase" evidence="17">
    <location>
        <begin position="3"/>
        <end position="235"/>
    </location>
</feature>
<evidence type="ECO:0000256" key="5">
    <source>
        <dbReference type="ARBA" id="ARBA00010122"/>
    </source>
</evidence>
<comment type="function">
    <text evidence="1">Catalyzes the phosphorylation of the beta-carboxyl group of aspartic acid with ATP to yield 4-phospho-L-aspartate, which is involved in the branched biosynthetic pathway leading to the biosynthesis of amino acids threonine, isoleucine and methionine.</text>
</comment>
<dbReference type="InterPro" id="IPR045865">
    <property type="entry name" value="ACT-like_dom_sf"/>
</dbReference>
<evidence type="ECO:0000256" key="9">
    <source>
        <dbReference type="ARBA" id="ARBA00022777"/>
    </source>
</evidence>
<dbReference type="Pfam" id="PF00696">
    <property type="entry name" value="AA_kinase"/>
    <property type="match status" value="1"/>
</dbReference>
<evidence type="ECO:0000256" key="12">
    <source>
        <dbReference type="ARBA" id="ARBA00023154"/>
    </source>
</evidence>
<evidence type="ECO:0000256" key="16">
    <source>
        <dbReference type="RuleBase" id="RU004249"/>
    </source>
</evidence>
<evidence type="ECO:0000256" key="10">
    <source>
        <dbReference type="ARBA" id="ARBA00022840"/>
    </source>
</evidence>
<dbReference type="FunFam" id="3.40.1160.10:FF:000002">
    <property type="entry name" value="Aspartokinase"/>
    <property type="match status" value="1"/>
</dbReference>
<dbReference type="AlphaFoldDB" id="A0A369AUC2"/>
<dbReference type="OrthoDB" id="9799110at2"/>
<keyword evidence="11" id="KW-0220">Diaminopimelate biosynthesis</keyword>
<keyword evidence="7 15" id="KW-0808">Transferase</keyword>
<name>A0A369AUC2_9BACL</name>
<dbReference type="UniPathway" id="UPA00034">
    <property type="reaction ID" value="UER00015"/>
</dbReference>
<comment type="catalytic activity">
    <reaction evidence="13 15">
        <text>L-aspartate + ATP = 4-phospho-L-aspartate + ADP</text>
        <dbReference type="Rhea" id="RHEA:23776"/>
        <dbReference type="ChEBI" id="CHEBI:29991"/>
        <dbReference type="ChEBI" id="CHEBI:30616"/>
        <dbReference type="ChEBI" id="CHEBI:57535"/>
        <dbReference type="ChEBI" id="CHEBI:456216"/>
        <dbReference type="EC" id="2.7.2.4"/>
    </reaction>
</comment>
<dbReference type="PANTHER" id="PTHR21499">
    <property type="entry name" value="ASPARTATE KINASE"/>
    <property type="match status" value="1"/>
</dbReference>
<evidence type="ECO:0000256" key="15">
    <source>
        <dbReference type="RuleBase" id="RU003448"/>
    </source>
</evidence>
<dbReference type="Proteomes" id="UP000253090">
    <property type="component" value="Unassembled WGS sequence"/>
</dbReference>
<dbReference type="NCBIfam" id="NF006068">
    <property type="entry name" value="PRK08210.1"/>
    <property type="match status" value="1"/>
</dbReference>
<evidence type="ECO:0000256" key="8">
    <source>
        <dbReference type="ARBA" id="ARBA00022741"/>
    </source>
</evidence>
<dbReference type="SUPFAM" id="SSF55021">
    <property type="entry name" value="ACT-like"/>
    <property type="match status" value="2"/>
</dbReference>
<keyword evidence="9 15" id="KW-0418">Kinase</keyword>
<dbReference type="InterPro" id="IPR018042">
    <property type="entry name" value="Aspartate_kinase_CS"/>
</dbReference>
<evidence type="ECO:0000256" key="1">
    <source>
        <dbReference type="ARBA" id="ARBA00003121"/>
    </source>
</evidence>
<feature type="binding site" evidence="14">
    <location>
        <position position="189"/>
    </location>
    <ligand>
        <name>ATP</name>
        <dbReference type="ChEBI" id="CHEBI:30616"/>
    </ligand>
</feature>
<dbReference type="NCBIfam" id="TIGR00657">
    <property type="entry name" value="asp_kinases"/>
    <property type="match status" value="1"/>
</dbReference>
<reference evidence="19 20" key="1">
    <citation type="submission" date="2018-07" db="EMBL/GenBank/DDBJ databases">
        <title>Genomic Encyclopedia of Type Strains, Phase III (KMG-III): the genomes of soil and plant-associated and newly described type strains.</title>
        <authorList>
            <person name="Whitman W."/>
        </authorList>
    </citation>
    <scope>NUCLEOTIDE SEQUENCE [LARGE SCALE GENOMIC DNA]</scope>
    <source>
        <strain evidence="19 20">CECT 8333</strain>
    </source>
</reference>
<comment type="pathway">
    <text evidence="4 16">Amino-acid biosynthesis; L-threonine biosynthesis; L-threonine from L-aspartate: step 1/5.</text>
</comment>
<gene>
    <name evidence="19" type="ORF">DFP94_1245</name>
</gene>
<evidence type="ECO:0000259" key="18">
    <source>
        <dbReference type="Pfam" id="PF13840"/>
    </source>
</evidence>
<keyword evidence="12" id="KW-0457">Lysine biosynthesis</keyword>
<dbReference type="PANTHER" id="PTHR21499:SF3">
    <property type="entry name" value="ASPARTOKINASE"/>
    <property type="match status" value="1"/>
</dbReference>
<dbReference type="SUPFAM" id="SSF53633">
    <property type="entry name" value="Carbamate kinase-like"/>
    <property type="match status" value="1"/>
</dbReference>
<dbReference type="UniPathway" id="UPA00051">
    <property type="reaction ID" value="UER00462"/>
</dbReference>
<feature type="domain" description="CASTOR ACT" evidence="18">
    <location>
        <begin position="338"/>
        <end position="399"/>
    </location>
</feature>
<evidence type="ECO:0000259" key="17">
    <source>
        <dbReference type="Pfam" id="PF00696"/>
    </source>
</evidence>
<evidence type="ECO:0000256" key="4">
    <source>
        <dbReference type="ARBA" id="ARBA00005139"/>
    </source>
</evidence>
<evidence type="ECO:0000256" key="6">
    <source>
        <dbReference type="ARBA" id="ARBA00022605"/>
    </source>
</evidence>